<gene>
    <name evidence="6" type="ORF">CTOB1V02_LOCUS1758</name>
</gene>
<sequence length="462" mass="51595">MDTKLEKQRQLFESKQKQKRSTPALMTTSDRILSARQRTTSVQEIGSRKTTLAAGTLSVDTLAVDSNGLPSVQVQPMFIHSSRSRPVSPNPQQQLHPVLQLPDEPELQLQSLTLHEDSVSTPVHPKPSTEVQRPSTLKKSSSGDGVNQTDSKSRQTSSRESLLSPDEETDAEARIADERAINDSGIGEADEEEGEEELDEVPLSEITDNLDEFVLKPAPENLLIKCRITRDKRGMDRGLFPTYFLHLEREDGKKICLLAGRKRKKSTTSNYLISTDPTDLSRGGDAYMGKLRSNLLGTHFVLYDGGRSPVKPGTAPEHLRHDLAAVIYEPNVLGFKGPRKMVVVIPGMTADQKRVEIRPLTESDGIVERFKQCRMDSIIALQNKKPQWNEDTQSYVLNFNGRVTQASVKNFQIIHPSDPDYIVMQFGRVAEDVFTMDYRYPLCALQSFAIALSSFDGKLACE</sequence>
<evidence type="ECO:0000256" key="5">
    <source>
        <dbReference type="SAM" id="MobiDB-lite"/>
    </source>
</evidence>
<accession>A0A7R8W6H2</accession>
<dbReference type="EMBL" id="OB660252">
    <property type="protein sequence ID" value="CAD7223779.1"/>
    <property type="molecule type" value="Genomic_DNA"/>
</dbReference>
<dbReference type="GO" id="GO:0005737">
    <property type="term" value="C:cytoplasm"/>
    <property type="evidence" value="ECO:0007669"/>
    <property type="project" value="UniProtKB-SubCell"/>
</dbReference>
<reference evidence="6" key="1">
    <citation type="submission" date="2020-11" db="EMBL/GenBank/DDBJ databases">
        <authorList>
            <person name="Tran Van P."/>
        </authorList>
    </citation>
    <scope>NUCLEOTIDE SEQUENCE</scope>
</reference>
<dbReference type="SUPFAM" id="SSF54518">
    <property type="entry name" value="Tubby C-terminal domain-like"/>
    <property type="match status" value="1"/>
</dbReference>
<dbReference type="GO" id="GO:0005929">
    <property type="term" value="C:cilium"/>
    <property type="evidence" value="ECO:0007669"/>
    <property type="project" value="TreeGrafter"/>
</dbReference>
<protein>
    <submittedName>
        <fullName evidence="6">Uncharacterized protein</fullName>
    </submittedName>
</protein>
<keyword evidence="4" id="KW-0963">Cytoplasm</keyword>
<comment type="subcellular location">
    <subcellularLocation>
        <location evidence="2">Cytoplasm</location>
    </subcellularLocation>
    <subcellularLocation>
        <location evidence="1">Nucleus</location>
    </subcellularLocation>
</comment>
<feature type="compositionally biased region" description="Basic and acidic residues" evidence="5">
    <location>
        <begin position="1"/>
        <end position="16"/>
    </location>
</feature>
<organism evidence="6">
    <name type="scientific">Cyprideis torosa</name>
    <dbReference type="NCBI Taxonomy" id="163714"/>
    <lineage>
        <taxon>Eukaryota</taxon>
        <taxon>Metazoa</taxon>
        <taxon>Ecdysozoa</taxon>
        <taxon>Arthropoda</taxon>
        <taxon>Crustacea</taxon>
        <taxon>Oligostraca</taxon>
        <taxon>Ostracoda</taxon>
        <taxon>Podocopa</taxon>
        <taxon>Podocopida</taxon>
        <taxon>Cytherocopina</taxon>
        <taxon>Cytheroidea</taxon>
        <taxon>Cytherideidae</taxon>
        <taxon>Cyprideis</taxon>
    </lineage>
</organism>
<dbReference type="GO" id="GO:0005634">
    <property type="term" value="C:nucleus"/>
    <property type="evidence" value="ECO:0007669"/>
    <property type="project" value="UniProtKB-SubCell"/>
</dbReference>
<dbReference type="InterPro" id="IPR000007">
    <property type="entry name" value="Tubby_C"/>
</dbReference>
<evidence type="ECO:0000313" key="6">
    <source>
        <dbReference type="EMBL" id="CAD7223779.1"/>
    </source>
</evidence>
<feature type="compositionally biased region" description="Acidic residues" evidence="5">
    <location>
        <begin position="188"/>
        <end position="199"/>
    </location>
</feature>
<feature type="compositionally biased region" description="Basic and acidic residues" evidence="5">
    <location>
        <begin position="171"/>
        <end position="181"/>
    </location>
</feature>
<dbReference type="FunFam" id="3.20.90.10:FF:000001">
    <property type="entry name" value="Tubby-like protein"/>
    <property type="match status" value="1"/>
</dbReference>
<feature type="region of interest" description="Disordered" evidence="5">
    <location>
        <begin position="1"/>
        <end position="26"/>
    </location>
</feature>
<evidence type="ECO:0000256" key="1">
    <source>
        <dbReference type="ARBA" id="ARBA00004123"/>
    </source>
</evidence>
<dbReference type="Pfam" id="PF01167">
    <property type="entry name" value="Tub"/>
    <property type="match status" value="1"/>
</dbReference>
<evidence type="ECO:0000256" key="3">
    <source>
        <dbReference type="ARBA" id="ARBA00007129"/>
    </source>
</evidence>
<dbReference type="Gene3D" id="3.20.90.10">
    <property type="entry name" value="Tubby Protein, Chain A"/>
    <property type="match status" value="1"/>
</dbReference>
<dbReference type="InterPro" id="IPR025659">
    <property type="entry name" value="Tubby-like_C"/>
</dbReference>
<evidence type="ECO:0000256" key="4">
    <source>
        <dbReference type="ARBA" id="ARBA00022490"/>
    </source>
</evidence>
<proteinExistence type="inferred from homology"/>
<dbReference type="PANTHER" id="PTHR16517">
    <property type="entry name" value="TUBBY-RELATED"/>
    <property type="match status" value="1"/>
</dbReference>
<name>A0A7R8W6H2_9CRUS</name>
<evidence type="ECO:0000256" key="2">
    <source>
        <dbReference type="ARBA" id="ARBA00004496"/>
    </source>
</evidence>
<dbReference type="OrthoDB" id="8775810at2759"/>
<comment type="similarity">
    <text evidence="3">Belongs to the TUB family.</text>
</comment>
<dbReference type="PANTHER" id="PTHR16517:SF7">
    <property type="entry name" value="PROTEIN KING TUBBY"/>
    <property type="match status" value="1"/>
</dbReference>
<dbReference type="GO" id="GO:0061512">
    <property type="term" value="P:protein localization to cilium"/>
    <property type="evidence" value="ECO:0007669"/>
    <property type="project" value="TreeGrafter"/>
</dbReference>
<feature type="compositionally biased region" description="Polar residues" evidence="5">
    <location>
        <begin position="129"/>
        <end position="161"/>
    </location>
</feature>
<dbReference type="AlphaFoldDB" id="A0A7R8W6H2"/>
<feature type="region of interest" description="Disordered" evidence="5">
    <location>
        <begin position="116"/>
        <end position="199"/>
    </location>
</feature>
<dbReference type="PRINTS" id="PR01573">
    <property type="entry name" value="SUPERTUBBY"/>
</dbReference>